<accession>A0A1Y5S4E3</accession>
<dbReference type="InterPro" id="IPR007434">
    <property type="entry name" value="FemAB-like"/>
</dbReference>
<dbReference type="InterPro" id="IPR016181">
    <property type="entry name" value="Acyl_CoA_acyltransferase"/>
</dbReference>
<protein>
    <recommendedName>
        <fullName evidence="3">FemAB family protein</fullName>
    </recommendedName>
</protein>
<dbReference type="AlphaFoldDB" id="A0A1Y5S4E3"/>
<reference evidence="1 2" key="1">
    <citation type="submission" date="2017-03" db="EMBL/GenBank/DDBJ databases">
        <authorList>
            <person name="Afonso C.L."/>
            <person name="Miller P.J."/>
            <person name="Scott M.A."/>
            <person name="Spackman E."/>
            <person name="Goraichik I."/>
            <person name="Dimitrov K.M."/>
            <person name="Suarez D.L."/>
            <person name="Swayne D.E."/>
        </authorList>
    </citation>
    <scope>NUCLEOTIDE SEQUENCE [LARGE SCALE GENOMIC DNA]</scope>
    <source>
        <strain evidence="1 2">CECT 8397</strain>
    </source>
</reference>
<dbReference type="PANTHER" id="PTHR47017">
    <property type="entry name" value="ACYL-COA"/>
    <property type="match status" value="1"/>
</dbReference>
<organism evidence="1 2">
    <name type="scientific">Pseudooctadecabacter jejudonensis</name>
    <dbReference type="NCBI Taxonomy" id="1391910"/>
    <lineage>
        <taxon>Bacteria</taxon>
        <taxon>Pseudomonadati</taxon>
        <taxon>Pseudomonadota</taxon>
        <taxon>Alphaproteobacteria</taxon>
        <taxon>Rhodobacterales</taxon>
        <taxon>Paracoccaceae</taxon>
        <taxon>Pseudooctadecabacter</taxon>
    </lineage>
</organism>
<dbReference type="Proteomes" id="UP000193623">
    <property type="component" value="Unassembled WGS sequence"/>
</dbReference>
<keyword evidence="2" id="KW-1185">Reference proteome</keyword>
<dbReference type="Pfam" id="PF04339">
    <property type="entry name" value="FemAB_like"/>
    <property type="match status" value="1"/>
</dbReference>
<name>A0A1Y5S4E3_9RHOB</name>
<proteinExistence type="predicted"/>
<sequence length="396" mass="44102">MDMDGSAIEISTHTSLGSIDAADWDACACPEAADGRAIDPFTTYRFLKALEDSGSVGRGTGWDPHYLAARQDGQLIAVAPLYGKSHSQGEYMFDHNFAHAFERAGGRYYPKLQIAVPFTPATGRRFLTRPGHEVQGMAALVQGSVQIASDNELSSLHATFCTEGEALAGADMGLLHRTSQQYHWANDSYADWDGFLAALSSRKRKTLRKERRTAQAFGGDIVQLTGDQIEAHHWDAFWTFYQDTGARKWGQPYLTRAFFEVAHETLRDDMLLVFAMRDGVPVAGALNFIGRDTLYGRYWGCTEHHPCLHFEVCYYQAIDYAIAQGMARVEAGAQGEHKLARGYLPVTTHSLHWFSDAGFRGAVADYLQAERAAIDEEIEVLTSYGPFRKIHVEEQE</sequence>
<gene>
    <name evidence="1" type="ORF">PSJ8397_01339</name>
</gene>
<dbReference type="SUPFAM" id="SSF55729">
    <property type="entry name" value="Acyl-CoA N-acyltransferases (Nat)"/>
    <property type="match status" value="1"/>
</dbReference>
<dbReference type="EMBL" id="FWFT01000002">
    <property type="protein sequence ID" value="SLN29803.1"/>
    <property type="molecule type" value="Genomic_DNA"/>
</dbReference>
<dbReference type="Gene3D" id="3.40.630.30">
    <property type="match status" value="1"/>
</dbReference>
<evidence type="ECO:0008006" key="3">
    <source>
        <dbReference type="Google" id="ProtNLM"/>
    </source>
</evidence>
<evidence type="ECO:0000313" key="2">
    <source>
        <dbReference type="Proteomes" id="UP000193623"/>
    </source>
</evidence>
<evidence type="ECO:0000313" key="1">
    <source>
        <dbReference type="EMBL" id="SLN29803.1"/>
    </source>
</evidence>
<dbReference type="PANTHER" id="PTHR47017:SF1">
    <property type="entry name" value="ACYL-COA"/>
    <property type="match status" value="1"/>
</dbReference>